<dbReference type="InterPro" id="IPR011257">
    <property type="entry name" value="DNA_glycosylase"/>
</dbReference>
<evidence type="ECO:0000256" key="1">
    <source>
        <dbReference type="PIRSR" id="PIRSR605019-1"/>
    </source>
</evidence>
<accession>A0A2T7ULH9</accession>
<dbReference type="AlphaFoldDB" id="A0A2T7ULH9"/>
<dbReference type="PANTHER" id="PTHR30037:SF4">
    <property type="entry name" value="DNA-3-METHYLADENINE GLYCOSYLASE I"/>
    <property type="match status" value="1"/>
</dbReference>
<dbReference type="InterPro" id="IPR005019">
    <property type="entry name" value="Adenine_glyco"/>
</dbReference>
<evidence type="ECO:0000313" key="3">
    <source>
        <dbReference type="Proteomes" id="UP000244810"/>
    </source>
</evidence>
<dbReference type="PANTHER" id="PTHR30037">
    <property type="entry name" value="DNA-3-METHYLADENINE GLYCOSYLASE 1"/>
    <property type="match status" value="1"/>
</dbReference>
<sequence length="199" mass="22112">MRTEPGPDGQPRCWWCLSTDQYVAYHDDDWGYPVADDRRLFEKLTLEAFQSGLSWRTILEKRDGFRAAFAGFDAATVAAFTEADVERLLQDKGIVRHRGKIEATINNARRLLDLQASGTSFAAYLWSFEPRDPGPVGASTTAESLAMSKDLKKRGWKFVGPTTIYAFMQAAGVVNDHLPDCSHHAKSVAARAAFERPAA</sequence>
<keyword evidence="3" id="KW-1185">Reference proteome</keyword>
<dbReference type="EMBL" id="QDDR01000014">
    <property type="protein sequence ID" value="PVE45524.1"/>
    <property type="molecule type" value="Genomic_DNA"/>
</dbReference>
<dbReference type="RefSeq" id="WP_107754433.1">
    <property type="nucleotide sequence ID" value="NZ_QBKF01000013.1"/>
</dbReference>
<dbReference type="Gene3D" id="1.10.340.30">
    <property type="entry name" value="Hypothetical protein, domain 2"/>
    <property type="match status" value="1"/>
</dbReference>
<gene>
    <name evidence="2" type="ORF">DDE23_21115</name>
</gene>
<protein>
    <submittedName>
        <fullName evidence="2">DNA-3-methyladenine glycosylase I</fullName>
    </submittedName>
</protein>
<dbReference type="Pfam" id="PF03352">
    <property type="entry name" value="Adenine_glyco"/>
    <property type="match status" value="1"/>
</dbReference>
<dbReference type="GO" id="GO:0006284">
    <property type="term" value="P:base-excision repair"/>
    <property type="evidence" value="ECO:0007669"/>
    <property type="project" value="InterPro"/>
</dbReference>
<feature type="binding site" evidence="1">
    <location>
        <position position="13"/>
    </location>
    <ligand>
        <name>Zn(2+)</name>
        <dbReference type="ChEBI" id="CHEBI:29105"/>
    </ligand>
</feature>
<reference evidence="2 3" key="1">
    <citation type="journal article" date="2011" name="Syst. Appl. Microbiol.">
        <title>Defluviimonas denitrificans gen. nov., sp. nov., and Pararhodobacter aggregans gen. nov., sp. nov., non-phototrophic Rhodobacteraceae from the biofilter of a marine aquaculture.</title>
        <authorList>
            <person name="Foesel B.U."/>
            <person name="Drake H.L."/>
            <person name="Schramm A."/>
        </authorList>
    </citation>
    <scope>NUCLEOTIDE SEQUENCE [LARGE SCALE GENOMIC DNA]</scope>
    <source>
        <strain evidence="2 3">D1-19</strain>
    </source>
</reference>
<keyword evidence="1" id="KW-0862">Zinc</keyword>
<feature type="binding site" evidence="1">
    <location>
        <position position="177"/>
    </location>
    <ligand>
        <name>Zn(2+)</name>
        <dbReference type="ChEBI" id="CHEBI:29105"/>
    </ligand>
</feature>
<feature type="binding site" evidence="1">
    <location>
        <position position="181"/>
    </location>
    <ligand>
        <name>Zn(2+)</name>
        <dbReference type="ChEBI" id="CHEBI:29105"/>
    </ligand>
</feature>
<proteinExistence type="predicted"/>
<dbReference type="GO" id="GO:0046872">
    <property type="term" value="F:metal ion binding"/>
    <property type="evidence" value="ECO:0007669"/>
    <property type="project" value="UniProtKB-KW"/>
</dbReference>
<evidence type="ECO:0000313" key="2">
    <source>
        <dbReference type="EMBL" id="PVE45524.1"/>
    </source>
</evidence>
<dbReference type="OrthoDB" id="9807664at2"/>
<keyword evidence="1" id="KW-0479">Metal-binding</keyword>
<dbReference type="Proteomes" id="UP000244810">
    <property type="component" value="Unassembled WGS sequence"/>
</dbReference>
<feature type="binding site" evidence="1">
    <location>
        <position position="26"/>
    </location>
    <ligand>
        <name>Zn(2+)</name>
        <dbReference type="ChEBI" id="CHEBI:29105"/>
    </ligand>
</feature>
<organism evidence="2 3">
    <name type="scientific">Pararhodobacter aggregans</name>
    <dbReference type="NCBI Taxonomy" id="404875"/>
    <lineage>
        <taxon>Bacteria</taxon>
        <taxon>Pseudomonadati</taxon>
        <taxon>Pseudomonadota</taxon>
        <taxon>Alphaproteobacteria</taxon>
        <taxon>Rhodobacterales</taxon>
        <taxon>Paracoccaceae</taxon>
        <taxon>Pararhodobacter</taxon>
    </lineage>
</organism>
<dbReference type="GO" id="GO:0008725">
    <property type="term" value="F:DNA-3-methyladenine glycosylase activity"/>
    <property type="evidence" value="ECO:0007669"/>
    <property type="project" value="InterPro"/>
</dbReference>
<comment type="caution">
    <text evidence="2">The sequence shown here is derived from an EMBL/GenBank/DDBJ whole genome shotgun (WGS) entry which is preliminary data.</text>
</comment>
<name>A0A2T7ULH9_9RHOB</name>
<dbReference type="SUPFAM" id="SSF48150">
    <property type="entry name" value="DNA-glycosylase"/>
    <property type="match status" value="1"/>
</dbReference>
<dbReference type="InterPro" id="IPR052891">
    <property type="entry name" value="DNA-3mA_glycosylase"/>
</dbReference>